<proteinExistence type="predicted"/>
<protein>
    <recommendedName>
        <fullName evidence="5">MYND-type domain-containing protein</fullName>
    </recommendedName>
</protein>
<sequence>MLSRLPNLRDTTFFPALSDLPHDFPFTGSESSYYTVSIDLTRIRPSRHWCLLAEIVRLQPWPTRPMYSAKDITGRTFLVSFHFDDRTLFPKVLEKGLVGSTICVMYANFHNFADGQVGVRLEEPKSVTILPLGLEALVTAGETVRAGHLTPEICAFCGGSALKKCSLCSTIPYCSKTCQAQAWKTKHKKECMVIRQMKKWNEFDWDRYDVHKGFQSSVINSLFKSCVLNLTLFQVSPEDSDHTFCRSIGEQ</sequence>
<name>A0ABQ8QMR1_9AGAR</name>
<reference evidence="6" key="1">
    <citation type="submission" date="2022-08" db="EMBL/GenBank/DDBJ databases">
        <authorList>
            <consortium name="DOE Joint Genome Institute"/>
            <person name="Min B."/>
            <person name="Riley R."/>
            <person name="Sierra-Patev S."/>
            <person name="Naranjo-Ortiz M."/>
            <person name="Looney B."/>
            <person name="Konkel Z."/>
            <person name="Slot J.C."/>
            <person name="Sakamoto Y."/>
            <person name="Steenwyk J.L."/>
            <person name="Rokas A."/>
            <person name="Carro J."/>
            <person name="Camarero S."/>
            <person name="Ferreira P."/>
            <person name="Molpeceres G."/>
            <person name="Ruiz-Duenas F.J."/>
            <person name="Serrano A."/>
            <person name="Henrissat B."/>
            <person name="Drula E."/>
            <person name="Hughes K.W."/>
            <person name="Mata J.L."/>
            <person name="Ishikawa N.K."/>
            <person name="Vargas-Isla R."/>
            <person name="Ushijima S."/>
            <person name="Smith C.A."/>
            <person name="Ahrendt S."/>
            <person name="Andreopoulos W."/>
            <person name="He G."/>
            <person name="Labutti K."/>
            <person name="Lipzen A."/>
            <person name="Ng V."/>
            <person name="Sandor L."/>
            <person name="Barry K."/>
            <person name="Martinez A.T."/>
            <person name="Xiao Y."/>
            <person name="Gibbons J.G."/>
            <person name="Terashima K."/>
            <person name="Hibbett D.S."/>
            <person name="Grigoriev I.V."/>
        </authorList>
    </citation>
    <scope>NUCLEOTIDE SEQUENCE</scope>
    <source>
        <strain evidence="6">TFB10827</strain>
    </source>
</reference>
<dbReference type="Gene3D" id="6.10.140.2220">
    <property type="match status" value="1"/>
</dbReference>
<dbReference type="PROSITE" id="PS50865">
    <property type="entry name" value="ZF_MYND_2"/>
    <property type="match status" value="1"/>
</dbReference>
<dbReference type="PROSITE" id="PS01360">
    <property type="entry name" value="ZF_MYND_1"/>
    <property type="match status" value="1"/>
</dbReference>
<comment type="caution">
    <text evidence="6">The sequence shown here is derived from an EMBL/GenBank/DDBJ whole genome shotgun (WGS) entry which is preliminary data.</text>
</comment>
<accession>A0ABQ8QMR1</accession>
<dbReference type="InterPro" id="IPR002893">
    <property type="entry name" value="Znf_MYND"/>
</dbReference>
<keyword evidence="3" id="KW-0862">Zinc</keyword>
<keyword evidence="1" id="KW-0479">Metal-binding</keyword>
<evidence type="ECO:0000256" key="3">
    <source>
        <dbReference type="ARBA" id="ARBA00022833"/>
    </source>
</evidence>
<evidence type="ECO:0000313" key="7">
    <source>
        <dbReference type="Proteomes" id="UP001163828"/>
    </source>
</evidence>
<dbReference type="Proteomes" id="UP001163828">
    <property type="component" value="Unassembled WGS sequence"/>
</dbReference>
<gene>
    <name evidence="6" type="ORF">F5050DRAFT_817595</name>
</gene>
<evidence type="ECO:0000256" key="1">
    <source>
        <dbReference type="ARBA" id="ARBA00022723"/>
    </source>
</evidence>
<dbReference type="Pfam" id="PF01753">
    <property type="entry name" value="zf-MYND"/>
    <property type="match status" value="1"/>
</dbReference>
<evidence type="ECO:0000259" key="5">
    <source>
        <dbReference type="PROSITE" id="PS50865"/>
    </source>
</evidence>
<keyword evidence="7" id="KW-1185">Reference proteome</keyword>
<feature type="domain" description="MYND-type" evidence="5">
    <location>
        <begin position="154"/>
        <end position="191"/>
    </location>
</feature>
<dbReference type="SUPFAM" id="SSF144232">
    <property type="entry name" value="HIT/MYND zinc finger-like"/>
    <property type="match status" value="1"/>
</dbReference>
<organism evidence="6 7">
    <name type="scientific">Lentinula boryana</name>
    <dbReference type="NCBI Taxonomy" id="40481"/>
    <lineage>
        <taxon>Eukaryota</taxon>
        <taxon>Fungi</taxon>
        <taxon>Dikarya</taxon>
        <taxon>Basidiomycota</taxon>
        <taxon>Agaricomycotina</taxon>
        <taxon>Agaricomycetes</taxon>
        <taxon>Agaricomycetidae</taxon>
        <taxon>Agaricales</taxon>
        <taxon>Marasmiineae</taxon>
        <taxon>Omphalotaceae</taxon>
        <taxon>Lentinula</taxon>
    </lineage>
</organism>
<evidence type="ECO:0000313" key="6">
    <source>
        <dbReference type="EMBL" id="KAJ3999846.1"/>
    </source>
</evidence>
<evidence type="ECO:0000256" key="2">
    <source>
        <dbReference type="ARBA" id="ARBA00022771"/>
    </source>
</evidence>
<evidence type="ECO:0000256" key="4">
    <source>
        <dbReference type="PROSITE-ProRule" id="PRU00134"/>
    </source>
</evidence>
<keyword evidence="2 4" id="KW-0863">Zinc-finger</keyword>
<dbReference type="EMBL" id="MU790531">
    <property type="protein sequence ID" value="KAJ3999846.1"/>
    <property type="molecule type" value="Genomic_DNA"/>
</dbReference>